<dbReference type="PANTHER" id="PTHR14187:SF5">
    <property type="entry name" value="HEAT SHOCK 70 KDA PROTEIN 12A"/>
    <property type="match status" value="1"/>
</dbReference>
<name>A0A915ZNC5_9GLOM</name>
<evidence type="ECO:0000313" key="2">
    <source>
        <dbReference type="Proteomes" id="UP000684084"/>
    </source>
</evidence>
<accession>A0A915ZNC5</accession>
<dbReference type="OrthoDB" id="2963168at2759"/>
<sequence>MEDPVHRKTQDGFIEKFQCLVRRGTKININQEIKRSRVPIHSEQKEMIHCLYYTKEYEAEYCDDPGMELLGKLHIDLPGSGLDRPVLFGITFGNMEITATSKNELTGQSYKAIFKFDLDN</sequence>
<gene>
    <name evidence="1" type="ORF">CHRIB12_LOCUS17485</name>
</gene>
<evidence type="ECO:0000313" key="1">
    <source>
        <dbReference type="EMBL" id="CAB5381362.1"/>
    </source>
</evidence>
<proteinExistence type="predicted"/>
<dbReference type="Proteomes" id="UP000684084">
    <property type="component" value="Unassembled WGS sequence"/>
</dbReference>
<dbReference type="AlphaFoldDB" id="A0A915ZNC5"/>
<dbReference type="EMBL" id="CAGKOT010000044">
    <property type="protein sequence ID" value="CAB5381362.1"/>
    <property type="molecule type" value="Genomic_DNA"/>
</dbReference>
<organism evidence="1 2">
    <name type="scientific">Rhizophagus irregularis</name>
    <dbReference type="NCBI Taxonomy" id="588596"/>
    <lineage>
        <taxon>Eukaryota</taxon>
        <taxon>Fungi</taxon>
        <taxon>Fungi incertae sedis</taxon>
        <taxon>Mucoromycota</taxon>
        <taxon>Glomeromycotina</taxon>
        <taxon>Glomeromycetes</taxon>
        <taxon>Glomerales</taxon>
        <taxon>Glomeraceae</taxon>
        <taxon>Rhizophagus</taxon>
    </lineage>
</organism>
<reference evidence="1" key="1">
    <citation type="submission" date="2020-05" db="EMBL/GenBank/DDBJ databases">
        <authorList>
            <person name="Rincon C."/>
            <person name="Sanders R I."/>
            <person name="Robbins C."/>
            <person name="Chaturvedi A."/>
        </authorList>
    </citation>
    <scope>NUCLEOTIDE SEQUENCE</scope>
    <source>
        <strain evidence="1">CHB12</strain>
    </source>
</reference>
<protein>
    <submittedName>
        <fullName evidence="1">Uncharacterized protein</fullName>
    </submittedName>
</protein>
<dbReference type="PANTHER" id="PTHR14187">
    <property type="entry name" value="ALPHA KINASE/ELONGATION FACTOR 2 KINASE"/>
    <property type="match status" value="1"/>
</dbReference>
<comment type="caution">
    <text evidence="1">The sequence shown here is derived from an EMBL/GenBank/DDBJ whole genome shotgun (WGS) entry which is preliminary data.</text>
</comment>